<keyword evidence="3" id="KW-1185">Reference proteome</keyword>
<dbReference type="Proteomes" id="UP000319627">
    <property type="component" value="Unassembled WGS sequence"/>
</dbReference>
<dbReference type="InterPro" id="IPR013560">
    <property type="entry name" value="DUF1722"/>
</dbReference>
<dbReference type="PANTHER" id="PTHR30087">
    <property type="entry name" value="INNER MEMBRANE PROTEIN"/>
    <property type="match status" value="1"/>
</dbReference>
<dbReference type="OrthoDB" id="495783at2"/>
<proteinExistence type="predicted"/>
<name>A0A562IZ14_9GAMM</name>
<feature type="domain" description="DUF1722" evidence="1">
    <location>
        <begin position="189"/>
        <end position="305"/>
    </location>
</feature>
<organism evidence="2 3">
    <name type="scientific">Azomonas agilis</name>
    <dbReference type="NCBI Taxonomy" id="116849"/>
    <lineage>
        <taxon>Bacteria</taxon>
        <taxon>Pseudomonadati</taxon>
        <taxon>Pseudomonadota</taxon>
        <taxon>Gammaproteobacteria</taxon>
        <taxon>Pseudomonadales</taxon>
        <taxon>Pseudomonadaceae</taxon>
        <taxon>Azomonas</taxon>
    </lineage>
</organism>
<dbReference type="RefSeq" id="WP_144570822.1">
    <property type="nucleotide sequence ID" value="NZ_VLKG01000003.1"/>
</dbReference>
<dbReference type="Pfam" id="PF08349">
    <property type="entry name" value="DUF1722"/>
    <property type="match status" value="1"/>
</dbReference>
<dbReference type="AlphaFoldDB" id="A0A562IZ14"/>
<gene>
    <name evidence="2" type="ORF">LX59_01087</name>
</gene>
<accession>A0A562IZ14</accession>
<sequence>MSSIKIAVSACLLGQPVRFNGGHKASKLCLEVLAPYFEFVPVCPEMAIGLGTPREPIRLVGNPEAPRALGVKDAELDVTQPLTEYGQKMAQQLQDISGYILMQKSPSCGMERVKLYQDNGHPLGSAPGIYAHAFSRARPELPIEEDGRLNDPVLLENFLVRVFTHAQWRELCAQGLTYQGILAFHARCKFQLLAHNPPQYKQLGRLLADIGRYPAEDIGPRYFAQLMQALKKPATRGTHSNSLQHLSGYLKDHLEASDRQEIHQLIHQYRQGHTPLVVPLTLIKHHLRKHPEAYLAAQSYLQPYPETLNLRHAI</sequence>
<comment type="caution">
    <text evidence="2">The sequence shown here is derived from an EMBL/GenBank/DDBJ whole genome shotgun (WGS) entry which is preliminary data.</text>
</comment>
<evidence type="ECO:0000313" key="3">
    <source>
        <dbReference type="Proteomes" id="UP000319627"/>
    </source>
</evidence>
<dbReference type="Pfam" id="PF04463">
    <property type="entry name" value="2-thiour_desulf"/>
    <property type="match status" value="1"/>
</dbReference>
<evidence type="ECO:0000313" key="2">
    <source>
        <dbReference type="EMBL" id="TWH76168.1"/>
    </source>
</evidence>
<protein>
    <submittedName>
        <fullName evidence="2">Uncharacterized protein YbgA (DUF1722 family)</fullName>
    </submittedName>
</protein>
<reference evidence="2 3" key="1">
    <citation type="submission" date="2019-07" db="EMBL/GenBank/DDBJ databases">
        <title>Genomic Encyclopedia of Type Strains, Phase I: the one thousand microbial genomes (KMG-I) project.</title>
        <authorList>
            <person name="Kyrpides N."/>
        </authorList>
    </citation>
    <scope>NUCLEOTIDE SEQUENCE [LARGE SCALE GENOMIC DNA]</scope>
    <source>
        <strain evidence="2 3">DSM 375</strain>
    </source>
</reference>
<dbReference type="InterPro" id="IPR017087">
    <property type="entry name" value="UCP037004"/>
</dbReference>
<dbReference type="PIRSF" id="PIRSF037004">
    <property type="entry name" value="UCP037004"/>
    <property type="match status" value="1"/>
</dbReference>
<dbReference type="EMBL" id="VLKG01000003">
    <property type="protein sequence ID" value="TWH76168.1"/>
    <property type="molecule type" value="Genomic_DNA"/>
</dbReference>
<dbReference type="InterPro" id="IPR007553">
    <property type="entry name" value="2-thiour_desulf"/>
</dbReference>
<dbReference type="PANTHER" id="PTHR30087:SF0">
    <property type="entry name" value="INNER MEMBRANE PROTEIN"/>
    <property type="match status" value="1"/>
</dbReference>
<evidence type="ECO:0000259" key="1">
    <source>
        <dbReference type="Pfam" id="PF08349"/>
    </source>
</evidence>